<gene>
    <name evidence="1" type="ORF">G9444_0803</name>
</gene>
<reference evidence="1 2" key="1">
    <citation type="submission" date="2020-03" db="EMBL/GenBank/DDBJ databases">
        <title>Screen low temperature-resistant strains for efficient degradation of petroleum hydrocarbons under the low temperature.</title>
        <authorList>
            <person name="Wang Y."/>
            <person name="Chen J."/>
        </authorList>
    </citation>
    <scope>NUCLEOTIDE SEQUENCE [LARGE SCALE GENOMIC DNA]</scope>
    <source>
        <strain evidence="1 2">KB1</strain>
    </source>
</reference>
<dbReference type="AlphaFoldDB" id="A0A6G9CM11"/>
<evidence type="ECO:0000313" key="1">
    <source>
        <dbReference type="EMBL" id="QIP38047.1"/>
    </source>
</evidence>
<evidence type="ECO:0000313" key="2">
    <source>
        <dbReference type="Proteomes" id="UP000502345"/>
    </source>
</evidence>
<name>A0A6G9CM11_RHOER</name>
<sequence>MFGRDGHDWAAIPERRTLTESIPRQALFAKLDRRAALTIVRAPNGHGKSSLIASWLRAHLASERILVWVSAPQPSSTLEDFWAVVLDRIHAAGIALPDVDDLADPFTAAAKSLNALSRPVLLVLIRPDLISEPELDDQLIDLLTLCHNLDLAVTLSGFGMFAEPYLLDTDHEVIGADELLFTTSDTAQLLEQAGVRTAEGDAEQITSLTGGLPALVRAAVAAVRDSRNSNREREIKTNTAQAIDDYVTDSVLATAERLKQHEFLLATAFGRSITVGVATMLFESQRPDTAETVHEIRSRLVTLETAGLLSRVEAEADETWELPPAIRRSILAHHTRVGIDPSQRLSFLAHNRLDNGHHASALDYAVEAQNWTLAVDIVEQHWVTMIVHNLDSVRSALQRIPAEAADKHSAVEAGRALFTMHPSKRSTAIDLLPESPAELWELGAQPSAKDALSIACVQSIMLRMAGEYGLSAETTRRLSHLSRSALENNPEAVSAQLP</sequence>
<dbReference type="RefSeq" id="WP_225320263.1">
    <property type="nucleotide sequence ID" value="NZ_CP050124.1"/>
</dbReference>
<proteinExistence type="predicted"/>
<dbReference type="EMBL" id="CP050124">
    <property type="protein sequence ID" value="QIP38047.1"/>
    <property type="molecule type" value="Genomic_DNA"/>
</dbReference>
<protein>
    <submittedName>
        <fullName evidence="1">LuxR family transcriptional regulator</fullName>
    </submittedName>
</protein>
<dbReference type="Proteomes" id="UP000502345">
    <property type="component" value="Chromosome"/>
</dbReference>
<accession>A0A6G9CM11</accession>
<organism evidence="1 2">
    <name type="scientific">Rhodococcus erythropolis</name>
    <name type="common">Arthrobacter picolinophilus</name>
    <dbReference type="NCBI Taxonomy" id="1833"/>
    <lineage>
        <taxon>Bacteria</taxon>
        <taxon>Bacillati</taxon>
        <taxon>Actinomycetota</taxon>
        <taxon>Actinomycetes</taxon>
        <taxon>Mycobacteriales</taxon>
        <taxon>Nocardiaceae</taxon>
        <taxon>Rhodococcus</taxon>
        <taxon>Rhodococcus erythropolis group</taxon>
    </lineage>
</organism>